<evidence type="ECO:0000259" key="4">
    <source>
        <dbReference type="Pfam" id="PF14816"/>
    </source>
</evidence>
<name>A0A3Q3JZK9_MONAL</name>
<dbReference type="Proteomes" id="UP000261600">
    <property type="component" value="Unplaced"/>
</dbReference>
<feature type="compositionally biased region" description="Low complexity" evidence="2">
    <location>
        <begin position="196"/>
        <end position="209"/>
    </location>
</feature>
<sequence length="760" mass="85234">TGGNLISTSPKTTESHLCTESAFGQATSLEPSSTIKSSQSFCTSLSPKPIKERPPMGAKQAYIKSSETHIVQLVSSSKPCEERMRRRSEDSDKRGKSNPLSPEAPQKETSSLPHVRLGSSHSGHTHHSTSALPDKTLSRGNGVVERNKTARPRRSVVIPDNADELFTPDPVTYVVSPPHKTTKSKIDRATIKLPTSEKSCSSSTANSSSNPVTGSLCHKTQNSTDSGSAHAGDTKVSFSAHNPQILMPTVCLQRVKPENIKHLCSKDGELKNSRFTSSGRHVTEESDKSSEKQTSFIVGEESLCPLDTNTTASKQTSPSSFSKSSPLERLPSEGSRKHVNEEDSTDVELGLNFELDLDLSQSSHSSEDEQLLSFQEMMARVTKPPGTPEKGAFSEPSTPGHHSCQLKTVSSSLFVFIRTKRRASPQNNSKTCRSTLFHCTCDWDTVHAQLLNVICIFFFFFFYPREFLQRYTLMSNAIREVAPGEVVFNLGKFGQIFNKDTLQLRNSKKGSQKFKVWVPSLADVTLVLMNMGVPFVALFPLENLQPSFTEGDFMNLCPWAYSDDELLLLLTMVGRISLDTHLILQSGEDLHPVQHKVIDSIRDWDTMVSLPRICLALTDLTDDHHNMCLLVQRLPDNKRGKQLRRHLSLSMISKLLDGNCTYRPIEKEFQVMCFSVTYTWIIFFRCQHFKLVQWCCFFTFRFSGSQGQLLLLCSELETHVKCDIRESEKCLYRSKVKDLVARISTKWQMLLQRTRPLHVQ</sequence>
<feature type="compositionally biased region" description="Low complexity" evidence="2">
    <location>
        <begin position="313"/>
        <end position="325"/>
    </location>
</feature>
<feature type="region of interest" description="Disordered" evidence="2">
    <location>
        <begin position="270"/>
        <end position="345"/>
    </location>
</feature>
<feature type="compositionally biased region" description="Polar residues" evidence="2">
    <location>
        <begin position="210"/>
        <end position="227"/>
    </location>
</feature>
<feature type="region of interest" description="Disordered" evidence="2">
    <location>
        <begin position="194"/>
        <end position="235"/>
    </location>
</feature>
<feature type="region of interest" description="Disordered" evidence="2">
    <location>
        <begin position="73"/>
        <end position="156"/>
    </location>
</feature>
<feature type="compositionally biased region" description="Polar residues" evidence="2">
    <location>
        <begin position="25"/>
        <end position="46"/>
    </location>
</feature>
<evidence type="ECO:0000256" key="2">
    <source>
        <dbReference type="SAM" id="MobiDB-lite"/>
    </source>
</evidence>
<dbReference type="InterPro" id="IPR026161">
    <property type="entry name" value="FAM178"/>
</dbReference>
<dbReference type="PANTHER" id="PTHR16046">
    <property type="entry name" value="SMC5-SMC6 COMPLEX LOCALIZATION FACTOR 2"/>
    <property type="match status" value="1"/>
</dbReference>
<reference evidence="5" key="2">
    <citation type="submission" date="2025-09" db="UniProtKB">
        <authorList>
            <consortium name="Ensembl"/>
        </authorList>
    </citation>
    <scope>IDENTIFICATION</scope>
</reference>
<dbReference type="Ensembl" id="ENSMALT00000026276.1">
    <property type="protein sequence ID" value="ENSMALP00000025799.1"/>
    <property type="gene ID" value="ENSMALG00000017938.1"/>
</dbReference>
<reference evidence="5" key="1">
    <citation type="submission" date="2025-08" db="UniProtKB">
        <authorList>
            <consortium name="Ensembl"/>
        </authorList>
    </citation>
    <scope>IDENTIFICATION</scope>
</reference>
<evidence type="ECO:0000256" key="1">
    <source>
        <dbReference type="ARBA" id="ARBA00010311"/>
    </source>
</evidence>
<feature type="transmembrane region" description="Helical" evidence="3">
    <location>
        <begin position="446"/>
        <end position="464"/>
    </location>
</feature>
<evidence type="ECO:0000313" key="5">
    <source>
        <dbReference type="Ensembl" id="ENSMALP00000025799.1"/>
    </source>
</evidence>
<feature type="region of interest" description="Disordered" evidence="2">
    <location>
        <begin position="25"/>
        <end position="59"/>
    </location>
</feature>
<dbReference type="AlphaFoldDB" id="A0A3Q3JZK9"/>
<keyword evidence="3" id="KW-0472">Membrane</keyword>
<keyword evidence="3" id="KW-0812">Transmembrane</keyword>
<feature type="compositionally biased region" description="Basic and acidic residues" evidence="2">
    <location>
        <begin position="330"/>
        <end position="341"/>
    </location>
</feature>
<accession>A0A3Q3JZK9</accession>
<evidence type="ECO:0000256" key="3">
    <source>
        <dbReference type="SAM" id="Phobius"/>
    </source>
</evidence>
<keyword evidence="6" id="KW-1185">Reference proteome</keyword>
<organism evidence="5 6">
    <name type="scientific">Monopterus albus</name>
    <name type="common">Swamp eel</name>
    <dbReference type="NCBI Taxonomy" id="43700"/>
    <lineage>
        <taxon>Eukaryota</taxon>
        <taxon>Metazoa</taxon>
        <taxon>Chordata</taxon>
        <taxon>Craniata</taxon>
        <taxon>Vertebrata</taxon>
        <taxon>Euteleostomi</taxon>
        <taxon>Actinopterygii</taxon>
        <taxon>Neopterygii</taxon>
        <taxon>Teleostei</taxon>
        <taxon>Neoteleostei</taxon>
        <taxon>Acanthomorphata</taxon>
        <taxon>Anabantaria</taxon>
        <taxon>Synbranchiformes</taxon>
        <taxon>Synbranchidae</taxon>
        <taxon>Monopterus</taxon>
    </lineage>
</organism>
<keyword evidence="3" id="KW-1133">Transmembrane helix</keyword>
<feature type="domain" description="Coiled-coil SMC6 And NSE5 INteracting (CANIN)" evidence="4">
    <location>
        <begin position="465"/>
        <end position="508"/>
    </location>
</feature>
<dbReference type="STRING" id="43700.ENSMALP00000025799"/>
<comment type="similarity">
    <text evidence="1">Belongs to the FAM178 family.</text>
</comment>
<feature type="transmembrane region" description="Helical" evidence="3">
    <location>
        <begin position="516"/>
        <end position="539"/>
    </location>
</feature>
<feature type="compositionally biased region" description="Basic and acidic residues" evidence="2">
    <location>
        <begin position="281"/>
        <end position="291"/>
    </location>
</feature>
<feature type="compositionally biased region" description="Basic and acidic residues" evidence="2">
    <location>
        <begin position="79"/>
        <end position="95"/>
    </location>
</feature>
<dbReference type="Pfam" id="PF14816">
    <property type="entry name" value="CANIN"/>
    <property type="match status" value="2"/>
</dbReference>
<proteinExistence type="inferred from homology"/>
<feature type="region of interest" description="Disordered" evidence="2">
    <location>
        <begin position="383"/>
        <end position="403"/>
    </location>
</feature>
<evidence type="ECO:0000313" key="6">
    <source>
        <dbReference type="Proteomes" id="UP000261600"/>
    </source>
</evidence>
<protein>
    <recommendedName>
        <fullName evidence="4">Coiled-coil SMC6 And NSE5 INteracting (CANIN) domain-containing protein</fullName>
    </recommendedName>
</protein>
<feature type="domain" description="Coiled-coil SMC6 And NSE5 INteracting (CANIN)" evidence="4">
    <location>
        <begin position="554"/>
        <end position="661"/>
    </location>
</feature>
<dbReference type="InterPro" id="IPR044276">
    <property type="entry name" value="CANIN_dom"/>
</dbReference>
<dbReference type="PANTHER" id="PTHR16046:SF9">
    <property type="entry name" value="SMC5-SMC6 COMPLEX LOCALIZATION FACTOR PROTEIN 2"/>
    <property type="match status" value="1"/>
</dbReference>